<dbReference type="GO" id="GO:0005507">
    <property type="term" value="F:copper ion binding"/>
    <property type="evidence" value="ECO:0007669"/>
    <property type="project" value="InterPro"/>
</dbReference>
<gene>
    <name evidence="20" type="ORF">C7419_1012924</name>
</gene>
<name>A0A316F2Y5_9BURK</name>
<dbReference type="InterPro" id="IPR036163">
    <property type="entry name" value="HMA_dom_sf"/>
</dbReference>
<dbReference type="GO" id="GO:0055070">
    <property type="term" value="P:copper ion homeostasis"/>
    <property type="evidence" value="ECO:0007669"/>
    <property type="project" value="TreeGrafter"/>
</dbReference>
<dbReference type="NCBIfam" id="TIGR01525">
    <property type="entry name" value="ATPase-IB_hvy"/>
    <property type="match status" value="1"/>
</dbReference>
<feature type="domain" description="HMA" evidence="19">
    <location>
        <begin position="17"/>
        <end position="82"/>
    </location>
</feature>
<dbReference type="Pfam" id="PF00702">
    <property type="entry name" value="Hydrolase"/>
    <property type="match status" value="1"/>
</dbReference>
<keyword evidence="16" id="KW-0406">Ion transport</keyword>
<dbReference type="InterPro" id="IPR001757">
    <property type="entry name" value="P_typ_ATPase"/>
</dbReference>
<dbReference type="GO" id="GO:0005886">
    <property type="term" value="C:plasma membrane"/>
    <property type="evidence" value="ECO:0007669"/>
    <property type="project" value="UniProtKB-SubCell"/>
</dbReference>
<feature type="transmembrane region" description="Helical" evidence="18">
    <location>
        <begin position="790"/>
        <end position="807"/>
    </location>
</feature>
<keyword evidence="11 18" id="KW-0067">ATP-binding</keyword>
<dbReference type="Gene3D" id="3.40.1110.10">
    <property type="entry name" value="Calcium-transporting ATPase, cytoplasmic domain N"/>
    <property type="match status" value="1"/>
</dbReference>
<sequence length="830" mass="84787">MSISAEPSVALDAATGAEWSFPVEGMTCASCVRRVENALARVPGVNDASVNLATEHVTLRAESGAALSAAAQAVTDAGYDVPRDTVELSVSDMTCASCVGRVERALHAVPGVVGAEVNLATERATVTVLRDAVSADALAQAVVRAGYGAAAVTAPVGTEAPARQDFWSSPHAVTIPALLSLPLVAPMVLEWFGVHWMLPAWVQWLLATPVQFVFGWRFYKAGWKAVRAGAGNMDLLVALGTSAAYGLSVWMMATAGGHHAEHLYFESAAVVITLVRLGKWLETRAKRQTADAIRALAALRPDTAQVRRGGQVATVPLGDVRVGDEIVVRPGERVPVDAVILEGTSHVDESMLTGESVPVARGVGDALTGGAINAEGLLVARTTAVGAETVLARIIRMVEHAQAAKAPIQRLVDRVSAVFVPVVLVLALATLLGWGIVGGDWSAALLNAVAVLVIACPCALGLATPTAIMAGTGAGARAGILIKDAEALEVAHRVSVVAFDKTGTLTVGKPEVVALHAADGDDSALLARLAALQAGSEHPLARAVLAAASSRGVVAPVATGVRALPGRGIEGVVNGMALQLGSEGLRASLGAEAGDALQAAATRLRGEGRTVSWLVQVGTGEGAGTPRVLGLVAFGDALKPTAAAAVARLRKAGIRTVMLTGDNAGAARHIGDALGLDEVQAEVLPEHKAARVQALQQGGAVVAMVGDGINDAPALAAADVGIAMSTGTDVAMHAAGITLMRGDPLLVADALAISDRTVRKIRQNLFWAFIYNVIGIPLAAAGLLNPVVAGAAMAFSSVSVVSNALLLRRWRPTSAHPSAQASSPAKEATS</sequence>
<dbReference type="InterPro" id="IPR036412">
    <property type="entry name" value="HAD-like_sf"/>
</dbReference>
<keyword evidence="14 18" id="KW-1133">Transmembrane helix</keyword>
<comment type="caution">
    <text evidence="20">The sequence shown here is derived from an EMBL/GenBank/DDBJ whole genome shotgun (WGS) entry which is preliminary data.</text>
</comment>
<dbReference type="PANTHER" id="PTHR43520:SF8">
    <property type="entry name" value="P-TYPE CU(+) TRANSPORTER"/>
    <property type="match status" value="1"/>
</dbReference>
<dbReference type="GO" id="GO:0140581">
    <property type="term" value="F:P-type monovalent copper transporter activity"/>
    <property type="evidence" value="ECO:0007669"/>
    <property type="project" value="UniProtKB-EC"/>
</dbReference>
<evidence type="ECO:0000256" key="11">
    <source>
        <dbReference type="ARBA" id="ARBA00022840"/>
    </source>
</evidence>
<feature type="domain" description="HMA" evidence="19">
    <location>
        <begin position="84"/>
        <end position="150"/>
    </location>
</feature>
<feature type="transmembrane region" description="Helical" evidence="18">
    <location>
        <begin position="415"/>
        <end position="437"/>
    </location>
</feature>
<evidence type="ECO:0000256" key="9">
    <source>
        <dbReference type="ARBA" id="ARBA00022741"/>
    </source>
</evidence>
<evidence type="ECO:0000256" key="2">
    <source>
        <dbReference type="ARBA" id="ARBA00006024"/>
    </source>
</evidence>
<dbReference type="GO" id="GO:0005524">
    <property type="term" value="F:ATP binding"/>
    <property type="evidence" value="ECO:0007669"/>
    <property type="project" value="UniProtKB-UniRule"/>
</dbReference>
<evidence type="ECO:0000256" key="4">
    <source>
        <dbReference type="ARBA" id="ARBA00022448"/>
    </source>
</evidence>
<keyword evidence="15" id="KW-0186">Copper</keyword>
<accession>A0A316F2Y5</accession>
<feature type="transmembrane region" description="Helical" evidence="18">
    <location>
        <begin position="443"/>
        <end position="463"/>
    </location>
</feature>
<dbReference type="PROSITE" id="PS00154">
    <property type="entry name" value="ATPASE_E1_E2"/>
    <property type="match status" value="1"/>
</dbReference>
<dbReference type="Gene3D" id="3.40.50.1000">
    <property type="entry name" value="HAD superfamily/HAD-like"/>
    <property type="match status" value="1"/>
</dbReference>
<evidence type="ECO:0000313" key="21">
    <source>
        <dbReference type="Proteomes" id="UP000245754"/>
    </source>
</evidence>
<evidence type="ECO:0000256" key="7">
    <source>
        <dbReference type="ARBA" id="ARBA00022723"/>
    </source>
</evidence>
<dbReference type="InterPro" id="IPR023214">
    <property type="entry name" value="HAD_sf"/>
</dbReference>
<evidence type="ECO:0000256" key="18">
    <source>
        <dbReference type="RuleBase" id="RU362081"/>
    </source>
</evidence>
<keyword evidence="17 18" id="KW-0472">Membrane</keyword>
<dbReference type="SFLD" id="SFLDS00003">
    <property type="entry name" value="Haloacid_Dehalogenase"/>
    <property type="match status" value="1"/>
</dbReference>
<dbReference type="NCBIfam" id="TIGR01511">
    <property type="entry name" value="ATPase-IB1_Cu"/>
    <property type="match status" value="1"/>
</dbReference>
<dbReference type="CDD" id="cd00371">
    <property type="entry name" value="HMA"/>
    <property type="match status" value="2"/>
</dbReference>
<keyword evidence="21" id="KW-1185">Reference proteome</keyword>
<keyword evidence="13" id="KW-1278">Translocase</keyword>
<protein>
    <recommendedName>
        <fullName evidence="3">P-type Cu(+) transporter</fullName>
        <ecNumber evidence="3">7.2.2.8</ecNumber>
    </recommendedName>
</protein>
<evidence type="ECO:0000256" key="5">
    <source>
        <dbReference type="ARBA" id="ARBA00022475"/>
    </source>
</evidence>
<keyword evidence="10" id="KW-0187">Copper transport</keyword>
<dbReference type="SUPFAM" id="SSF56784">
    <property type="entry name" value="HAD-like"/>
    <property type="match status" value="1"/>
</dbReference>
<feature type="transmembrane region" description="Helical" evidence="18">
    <location>
        <begin position="263"/>
        <end position="281"/>
    </location>
</feature>
<dbReference type="RefSeq" id="WP_109582541.1">
    <property type="nucleotide sequence ID" value="NZ_QGGT01000001.1"/>
</dbReference>
<dbReference type="SUPFAM" id="SSF55008">
    <property type="entry name" value="HMA, heavy metal-associated domain"/>
    <property type="match status" value="2"/>
</dbReference>
<keyword evidence="6 18" id="KW-0812">Transmembrane</keyword>
<dbReference type="PROSITE" id="PS50846">
    <property type="entry name" value="HMA_2"/>
    <property type="match status" value="2"/>
</dbReference>
<keyword evidence="4" id="KW-0813">Transport</keyword>
<dbReference type="Pfam" id="PF00403">
    <property type="entry name" value="HMA"/>
    <property type="match status" value="2"/>
</dbReference>
<proteinExistence type="inferred from homology"/>
<dbReference type="GO" id="GO:0060003">
    <property type="term" value="P:copper ion export"/>
    <property type="evidence" value="ECO:0007669"/>
    <property type="project" value="UniProtKB-ARBA"/>
</dbReference>
<feature type="transmembrane region" description="Helical" evidence="18">
    <location>
        <begin position="765"/>
        <end position="784"/>
    </location>
</feature>
<evidence type="ECO:0000256" key="14">
    <source>
        <dbReference type="ARBA" id="ARBA00022989"/>
    </source>
</evidence>
<comment type="similarity">
    <text evidence="2 18">Belongs to the cation transport ATPase (P-type) (TC 3.A.3) family. Type IB subfamily.</text>
</comment>
<dbReference type="InterPro" id="IPR006122">
    <property type="entry name" value="HMA_Cu_ion-bd"/>
</dbReference>
<evidence type="ECO:0000256" key="3">
    <source>
        <dbReference type="ARBA" id="ARBA00012517"/>
    </source>
</evidence>
<dbReference type="InterPro" id="IPR059000">
    <property type="entry name" value="ATPase_P-type_domA"/>
</dbReference>
<comment type="subcellular location">
    <subcellularLocation>
        <location evidence="1">Cell membrane</location>
        <topology evidence="1">Multi-pass membrane protein</topology>
    </subcellularLocation>
</comment>
<dbReference type="SUPFAM" id="SSF81653">
    <property type="entry name" value="Calcium ATPase, transduction domain A"/>
    <property type="match status" value="1"/>
</dbReference>
<evidence type="ECO:0000256" key="1">
    <source>
        <dbReference type="ARBA" id="ARBA00004651"/>
    </source>
</evidence>
<dbReference type="PRINTS" id="PR00119">
    <property type="entry name" value="CATATPASE"/>
</dbReference>
<dbReference type="EC" id="7.2.2.8" evidence="3"/>
<evidence type="ECO:0000256" key="15">
    <source>
        <dbReference type="ARBA" id="ARBA00023008"/>
    </source>
</evidence>
<evidence type="ECO:0000256" key="8">
    <source>
        <dbReference type="ARBA" id="ARBA00022737"/>
    </source>
</evidence>
<keyword evidence="12" id="KW-0460">Magnesium</keyword>
<evidence type="ECO:0000256" key="17">
    <source>
        <dbReference type="ARBA" id="ARBA00023136"/>
    </source>
</evidence>
<dbReference type="InterPro" id="IPR023298">
    <property type="entry name" value="ATPase_P-typ_TM_dom_sf"/>
</dbReference>
<dbReference type="InterPro" id="IPR023299">
    <property type="entry name" value="ATPase_P-typ_cyto_dom_N"/>
</dbReference>
<dbReference type="NCBIfam" id="TIGR01494">
    <property type="entry name" value="ATPase_P-type"/>
    <property type="match status" value="2"/>
</dbReference>
<evidence type="ECO:0000256" key="10">
    <source>
        <dbReference type="ARBA" id="ARBA00022796"/>
    </source>
</evidence>
<dbReference type="Proteomes" id="UP000245754">
    <property type="component" value="Unassembled WGS sequence"/>
</dbReference>
<evidence type="ECO:0000256" key="13">
    <source>
        <dbReference type="ARBA" id="ARBA00022967"/>
    </source>
</evidence>
<keyword evidence="7 18" id="KW-0479">Metal-binding</keyword>
<dbReference type="PRINTS" id="PR00943">
    <property type="entry name" value="CUATPASE"/>
</dbReference>
<dbReference type="InterPro" id="IPR017969">
    <property type="entry name" value="Heavy-metal-associated_CS"/>
</dbReference>
<dbReference type="InterPro" id="IPR027256">
    <property type="entry name" value="P-typ_ATPase_IB"/>
</dbReference>
<dbReference type="GO" id="GO:0016887">
    <property type="term" value="F:ATP hydrolysis activity"/>
    <property type="evidence" value="ECO:0007669"/>
    <property type="project" value="InterPro"/>
</dbReference>
<evidence type="ECO:0000256" key="6">
    <source>
        <dbReference type="ARBA" id="ARBA00022692"/>
    </source>
</evidence>
<keyword evidence="5 18" id="KW-1003">Cell membrane</keyword>
<dbReference type="Gene3D" id="2.70.150.10">
    <property type="entry name" value="Calcium-transporting ATPase, cytoplasmic transduction domain A"/>
    <property type="match status" value="1"/>
</dbReference>
<keyword evidence="9 18" id="KW-0547">Nucleotide-binding</keyword>
<dbReference type="FunFam" id="2.70.150.10:FF:000020">
    <property type="entry name" value="Copper-exporting P-type ATPase A"/>
    <property type="match status" value="1"/>
</dbReference>
<dbReference type="PANTHER" id="PTHR43520">
    <property type="entry name" value="ATP7, ISOFORM B"/>
    <property type="match status" value="1"/>
</dbReference>
<dbReference type="SFLD" id="SFLDG00002">
    <property type="entry name" value="C1.7:_P-type_atpase_like"/>
    <property type="match status" value="1"/>
</dbReference>
<dbReference type="NCBIfam" id="TIGR00003">
    <property type="entry name" value="copper ion binding protein"/>
    <property type="match status" value="2"/>
</dbReference>
<dbReference type="SUPFAM" id="SSF81665">
    <property type="entry name" value="Calcium ATPase, transmembrane domain M"/>
    <property type="match status" value="1"/>
</dbReference>
<dbReference type="EMBL" id="QGGT01000001">
    <property type="protein sequence ID" value="PWK39021.1"/>
    <property type="molecule type" value="Genomic_DNA"/>
</dbReference>
<dbReference type="InterPro" id="IPR006121">
    <property type="entry name" value="HMA_dom"/>
</dbReference>
<dbReference type="SFLD" id="SFLDF00027">
    <property type="entry name" value="p-type_atpase"/>
    <property type="match status" value="1"/>
</dbReference>
<dbReference type="InterPro" id="IPR044492">
    <property type="entry name" value="P_typ_ATPase_HD_dom"/>
</dbReference>
<dbReference type="PROSITE" id="PS01047">
    <property type="entry name" value="HMA_1"/>
    <property type="match status" value="2"/>
</dbReference>
<dbReference type="GO" id="GO:0043682">
    <property type="term" value="F:P-type divalent copper transporter activity"/>
    <property type="evidence" value="ECO:0007669"/>
    <property type="project" value="TreeGrafter"/>
</dbReference>
<reference evidence="20 21" key="1">
    <citation type="submission" date="2018-05" db="EMBL/GenBank/DDBJ databases">
        <title>Genomic Encyclopedia of Type Strains, Phase IV (KMG-V): Genome sequencing to study the core and pangenomes of soil and plant-associated prokaryotes.</title>
        <authorList>
            <person name="Whitman W."/>
        </authorList>
    </citation>
    <scope>NUCLEOTIDE SEQUENCE [LARGE SCALE GENOMIC DNA]</scope>
    <source>
        <strain evidence="20 21">SLV-132</strain>
    </source>
</reference>
<evidence type="ECO:0000313" key="20">
    <source>
        <dbReference type="EMBL" id="PWK39021.1"/>
    </source>
</evidence>
<dbReference type="InterPro" id="IPR008250">
    <property type="entry name" value="ATPase_P-typ_transduc_dom_A_sf"/>
</dbReference>
<dbReference type="InterPro" id="IPR018303">
    <property type="entry name" value="ATPase_P-typ_P_site"/>
</dbReference>
<feature type="transmembrane region" description="Helical" evidence="18">
    <location>
        <begin position="200"/>
        <end position="219"/>
    </location>
</feature>
<evidence type="ECO:0000256" key="16">
    <source>
        <dbReference type="ARBA" id="ARBA00023065"/>
    </source>
</evidence>
<dbReference type="CDD" id="cd02094">
    <property type="entry name" value="P-type_ATPase_Cu-like"/>
    <property type="match status" value="1"/>
</dbReference>
<dbReference type="Pfam" id="PF00122">
    <property type="entry name" value="E1-E2_ATPase"/>
    <property type="match status" value="1"/>
</dbReference>
<dbReference type="AlphaFoldDB" id="A0A316F2Y5"/>
<dbReference type="FunFam" id="3.30.70.100:FF:000005">
    <property type="entry name" value="Copper-exporting P-type ATPase A"/>
    <property type="match status" value="1"/>
</dbReference>
<organism evidence="20 21">
    <name type="scientific">Cupriavidus plantarum</name>
    <dbReference type="NCBI Taxonomy" id="942865"/>
    <lineage>
        <taxon>Bacteria</taxon>
        <taxon>Pseudomonadati</taxon>
        <taxon>Pseudomonadota</taxon>
        <taxon>Betaproteobacteria</taxon>
        <taxon>Burkholderiales</taxon>
        <taxon>Burkholderiaceae</taxon>
        <taxon>Cupriavidus</taxon>
    </lineage>
</organism>
<dbReference type="Gene3D" id="3.30.70.100">
    <property type="match status" value="2"/>
</dbReference>
<keyword evidence="8" id="KW-0677">Repeat</keyword>
<feature type="transmembrane region" description="Helical" evidence="18">
    <location>
        <begin position="231"/>
        <end position="251"/>
    </location>
</feature>
<evidence type="ECO:0000256" key="12">
    <source>
        <dbReference type="ARBA" id="ARBA00022842"/>
    </source>
</evidence>
<evidence type="ECO:0000259" key="19">
    <source>
        <dbReference type="PROSITE" id="PS50846"/>
    </source>
</evidence>